<sequence length="79" mass="8567">MGMRNDRGCSLEAFILMGQDSGNQRVAKGLHRYHLYASPYFLYSVLGKSTRYKREPISFTVALLLGGITVGGIAAGIGN</sequence>
<name>G3GYG6_CRIGR</name>
<dbReference type="InParanoid" id="G3GYG6"/>
<reference evidence="3" key="1">
    <citation type="journal article" date="2011" name="Nat. Biotechnol.">
        <title>The genomic sequence of the Chinese hamster ovary (CHO)-K1 cell line.</title>
        <authorList>
            <person name="Xu X."/>
            <person name="Nagarajan H."/>
            <person name="Lewis N.E."/>
            <person name="Pan S."/>
            <person name="Cai Z."/>
            <person name="Liu X."/>
            <person name="Chen W."/>
            <person name="Xie M."/>
            <person name="Wang W."/>
            <person name="Hammond S."/>
            <person name="Andersen M.R."/>
            <person name="Neff N."/>
            <person name="Passarelli B."/>
            <person name="Koh W."/>
            <person name="Fan H.C."/>
            <person name="Wang J."/>
            <person name="Gui Y."/>
            <person name="Lee K.H."/>
            <person name="Betenbaugh M.J."/>
            <person name="Quake S.R."/>
            <person name="Famili I."/>
            <person name="Palsson B.O."/>
            <person name="Wang J."/>
        </authorList>
    </citation>
    <scope>NUCLEOTIDE SEQUENCE [LARGE SCALE GENOMIC DNA]</scope>
    <source>
        <strain evidence="3">CHO K1 cell line</strain>
    </source>
</reference>
<feature type="transmembrane region" description="Helical" evidence="1">
    <location>
        <begin position="57"/>
        <end position="77"/>
    </location>
</feature>
<dbReference type="Proteomes" id="UP000001075">
    <property type="component" value="Unassembled WGS sequence"/>
</dbReference>
<evidence type="ECO:0000313" key="3">
    <source>
        <dbReference type="Proteomes" id="UP000001075"/>
    </source>
</evidence>
<dbReference type="AlphaFoldDB" id="G3GYG6"/>
<accession>G3GYG6</accession>
<keyword evidence="2" id="KW-0261">Viral envelope protein</keyword>
<keyword evidence="1" id="KW-0472">Membrane</keyword>
<keyword evidence="1" id="KW-1133">Transmembrane helix</keyword>
<protein>
    <submittedName>
        <fullName evidence="2">Envelope glycoprotein</fullName>
    </submittedName>
</protein>
<gene>
    <name evidence="2" type="ORF">I79_002842</name>
</gene>
<proteinExistence type="predicted"/>
<dbReference type="Pfam" id="PF00429">
    <property type="entry name" value="TLV_coat"/>
    <property type="match status" value="1"/>
</dbReference>
<keyword evidence="2" id="KW-0946">Virion</keyword>
<organism evidence="2 3">
    <name type="scientific">Cricetulus griseus</name>
    <name type="common">Chinese hamster</name>
    <name type="synonym">Cricetulus barabensis griseus</name>
    <dbReference type="NCBI Taxonomy" id="10029"/>
    <lineage>
        <taxon>Eukaryota</taxon>
        <taxon>Metazoa</taxon>
        <taxon>Chordata</taxon>
        <taxon>Craniata</taxon>
        <taxon>Vertebrata</taxon>
        <taxon>Euteleostomi</taxon>
        <taxon>Mammalia</taxon>
        <taxon>Eutheria</taxon>
        <taxon>Euarchontoglires</taxon>
        <taxon>Glires</taxon>
        <taxon>Rodentia</taxon>
        <taxon>Myomorpha</taxon>
        <taxon>Muroidea</taxon>
        <taxon>Cricetidae</taxon>
        <taxon>Cricetinae</taxon>
        <taxon>Cricetulus</taxon>
    </lineage>
</organism>
<keyword evidence="1" id="KW-0812">Transmembrane</keyword>
<dbReference type="InterPro" id="IPR018154">
    <property type="entry name" value="TLV/ENV_coat_polyprotein"/>
</dbReference>
<evidence type="ECO:0000256" key="1">
    <source>
        <dbReference type="SAM" id="Phobius"/>
    </source>
</evidence>
<dbReference type="EMBL" id="JH000066">
    <property type="protein sequence ID" value="EGV95002.1"/>
    <property type="molecule type" value="Genomic_DNA"/>
</dbReference>
<evidence type="ECO:0000313" key="2">
    <source>
        <dbReference type="EMBL" id="EGV95002.1"/>
    </source>
</evidence>